<evidence type="ECO:0000313" key="4">
    <source>
        <dbReference type="Proteomes" id="UP000189681"/>
    </source>
</evidence>
<protein>
    <recommendedName>
        <fullName evidence="2">LysM domain-containing protein</fullName>
    </recommendedName>
</protein>
<dbReference type="PROSITE" id="PS51257">
    <property type="entry name" value="PROKAR_LIPOPROTEIN"/>
    <property type="match status" value="1"/>
</dbReference>
<evidence type="ECO:0000313" key="3">
    <source>
        <dbReference type="EMBL" id="OOP57042.1"/>
    </source>
</evidence>
<sequence>MKNYFSISFIFKGIFIAVLLILVGGCASQSKKPKVPTPLESELKSIEDQQSSTPYQPPIQGGKATYYVVKKGDTLWRISKNYGVSVNAILGANHITNTKDLKVGQKLIIPISEKSQRSPPVVSRSSYVPARDATSKVSPRGFIWPLKGQIVSRFGEVRNGIKSSGVCILPQPGQKVVAAKKGTVEAVSDAEDGMSAIVIKHEGGVRTIYESCCSPVVGEGAYVEIGQPIANFNATSSGKSQEMHFKIYVKDKPVNPMGYLP</sequence>
<dbReference type="SMART" id="SM00257">
    <property type="entry name" value="LysM"/>
    <property type="match status" value="1"/>
</dbReference>
<dbReference type="InterPro" id="IPR036779">
    <property type="entry name" value="LysM_dom_sf"/>
</dbReference>
<dbReference type="InterPro" id="IPR011055">
    <property type="entry name" value="Dup_hybrid_motif"/>
</dbReference>
<accession>A0A1V4AV81</accession>
<feature type="region of interest" description="Disordered" evidence="1">
    <location>
        <begin position="28"/>
        <end position="55"/>
    </location>
</feature>
<evidence type="ECO:0000256" key="1">
    <source>
        <dbReference type="SAM" id="MobiDB-lite"/>
    </source>
</evidence>
<gene>
    <name evidence="3" type="ORF">AYP45_05835</name>
</gene>
<feature type="domain" description="LysM" evidence="2">
    <location>
        <begin position="65"/>
        <end position="109"/>
    </location>
</feature>
<evidence type="ECO:0000259" key="2">
    <source>
        <dbReference type="PROSITE" id="PS51782"/>
    </source>
</evidence>
<dbReference type="PANTHER" id="PTHR21666">
    <property type="entry name" value="PEPTIDASE-RELATED"/>
    <property type="match status" value="1"/>
</dbReference>
<dbReference type="InterPro" id="IPR018392">
    <property type="entry name" value="LysM"/>
</dbReference>
<dbReference type="Pfam" id="PF01551">
    <property type="entry name" value="Peptidase_M23"/>
    <property type="match status" value="1"/>
</dbReference>
<dbReference type="InterPro" id="IPR050570">
    <property type="entry name" value="Cell_wall_metabolism_enzyme"/>
</dbReference>
<reference evidence="3 4" key="1">
    <citation type="journal article" date="2017" name="Water Res.">
        <title>Discovery and metagenomic analysis of an anammox bacterial enrichment related to Candidatus "Brocadia caroliniensis" in a full-scale glycerol-fed nitritation-denitritation separate centrate treatment process.</title>
        <authorList>
            <person name="Park H."/>
            <person name="Brotto A.C."/>
            <person name="van Loosdrecht M.C."/>
            <person name="Chandran K."/>
        </authorList>
    </citation>
    <scope>NUCLEOTIDE SEQUENCE [LARGE SCALE GENOMIC DNA]</scope>
    <source>
        <strain evidence="3">26THWARD</strain>
    </source>
</reference>
<comment type="caution">
    <text evidence="3">The sequence shown here is derived from an EMBL/GenBank/DDBJ whole genome shotgun (WGS) entry which is preliminary data.</text>
</comment>
<dbReference type="GO" id="GO:0004222">
    <property type="term" value="F:metalloendopeptidase activity"/>
    <property type="evidence" value="ECO:0007669"/>
    <property type="project" value="TreeGrafter"/>
</dbReference>
<dbReference type="Pfam" id="PF01476">
    <property type="entry name" value="LysM"/>
    <property type="match status" value="1"/>
</dbReference>
<dbReference type="EMBL" id="AYTS01000049">
    <property type="protein sequence ID" value="OOP57042.1"/>
    <property type="molecule type" value="Genomic_DNA"/>
</dbReference>
<proteinExistence type="predicted"/>
<dbReference type="SUPFAM" id="SSF51261">
    <property type="entry name" value="Duplicated hybrid motif"/>
    <property type="match status" value="1"/>
</dbReference>
<dbReference type="PROSITE" id="PS51782">
    <property type="entry name" value="LYSM"/>
    <property type="match status" value="1"/>
</dbReference>
<dbReference type="InterPro" id="IPR016047">
    <property type="entry name" value="M23ase_b-sheet_dom"/>
</dbReference>
<name>A0A1V4AV81_9BACT</name>
<dbReference type="Proteomes" id="UP000189681">
    <property type="component" value="Unassembled WGS sequence"/>
</dbReference>
<dbReference type="STRING" id="1004156.AYP45_05835"/>
<dbReference type="CDD" id="cd00118">
    <property type="entry name" value="LysM"/>
    <property type="match status" value="1"/>
</dbReference>
<organism evidence="3 4">
    <name type="scientific">Candidatus Brocadia carolinensis</name>
    <dbReference type="NCBI Taxonomy" id="1004156"/>
    <lineage>
        <taxon>Bacteria</taxon>
        <taxon>Pseudomonadati</taxon>
        <taxon>Planctomycetota</taxon>
        <taxon>Candidatus Brocadiia</taxon>
        <taxon>Candidatus Brocadiales</taxon>
        <taxon>Candidatus Brocadiaceae</taxon>
        <taxon>Candidatus Brocadia</taxon>
    </lineage>
</organism>
<dbReference type="AlphaFoldDB" id="A0A1V4AV81"/>
<dbReference type="Gene3D" id="3.10.350.10">
    <property type="entry name" value="LysM domain"/>
    <property type="match status" value="1"/>
</dbReference>
<dbReference type="Gene3D" id="2.70.70.10">
    <property type="entry name" value="Glucose Permease (Domain IIA)"/>
    <property type="match status" value="1"/>
</dbReference>
<dbReference type="CDD" id="cd12797">
    <property type="entry name" value="M23_peptidase"/>
    <property type="match status" value="1"/>
</dbReference>
<dbReference type="PANTHER" id="PTHR21666:SF270">
    <property type="entry name" value="MUREIN HYDROLASE ACTIVATOR ENVC"/>
    <property type="match status" value="1"/>
</dbReference>